<evidence type="ECO:0000256" key="4">
    <source>
        <dbReference type="PROSITE-ProRule" id="PRU00175"/>
    </source>
</evidence>
<proteinExistence type="predicted"/>
<dbReference type="InterPro" id="IPR001841">
    <property type="entry name" value="Znf_RING"/>
</dbReference>
<sequence length="315" mass="35960">MCQKVQVHHASCNTSGEFVIRPCRTPTTCGEPVTVRLSFRLRPYPDFCPDCFLQGGLFISNVNQGFRAAILSSPLYRNHTSDKSLNIAESLWRRAENGSFRDDDLECYSSQLHQDGTSDMTKKMIDSVMELLLASFWHQVMERMTSPPKSRRVTILRILNFMIRNFHKNSQPPHALQQLARPRRPEYLRAELSYPDITSLTAVDLECNICLDNIRVVNSHGLTESLVQTSCNHLFGDQCLRHWIVDNENCPICRGSLLTFTEGQALFEQELTAARQRTIPPPWVMTIFGIPLDSPADDLEICQYWGAEALLKLKE</sequence>
<dbReference type="PANTHER" id="PTHR45969:SF69">
    <property type="entry name" value="FINGER DOMAIN PROTEIN, PUTATIVE (AFU_ORTHOLOGUE AFUA_3G12190)-RELATED"/>
    <property type="match status" value="1"/>
</dbReference>
<dbReference type="Proteomes" id="UP001595075">
    <property type="component" value="Unassembled WGS sequence"/>
</dbReference>
<protein>
    <recommendedName>
        <fullName evidence="5">RING-type domain-containing protein</fullName>
    </recommendedName>
</protein>
<keyword evidence="1" id="KW-0479">Metal-binding</keyword>
<comment type="caution">
    <text evidence="6">The sequence shown here is derived from an EMBL/GenBank/DDBJ whole genome shotgun (WGS) entry which is preliminary data.</text>
</comment>
<dbReference type="Pfam" id="PF13639">
    <property type="entry name" value="zf-RING_2"/>
    <property type="match status" value="1"/>
</dbReference>
<gene>
    <name evidence="6" type="ORF">VTL71DRAFT_15603</name>
</gene>
<dbReference type="PROSITE" id="PS50089">
    <property type="entry name" value="ZF_RING_2"/>
    <property type="match status" value="1"/>
</dbReference>
<evidence type="ECO:0000256" key="3">
    <source>
        <dbReference type="ARBA" id="ARBA00022833"/>
    </source>
</evidence>
<dbReference type="EMBL" id="JAZHXI010000008">
    <property type="protein sequence ID" value="KAL2069265.1"/>
    <property type="molecule type" value="Genomic_DNA"/>
</dbReference>
<dbReference type="SMART" id="SM00184">
    <property type="entry name" value="RING"/>
    <property type="match status" value="1"/>
</dbReference>
<keyword evidence="7" id="KW-1185">Reference proteome</keyword>
<feature type="domain" description="RING-type" evidence="5">
    <location>
        <begin position="207"/>
        <end position="254"/>
    </location>
</feature>
<evidence type="ECO:0000313" key="6">
    <source>
        <dbReference type="EMBL" id="KAL2069265.1"/>
    </source>
</evidence>
<dbReference type="Gene3D" id="3.30.40.10">
    <property type="entry name" value="Zinc/RING finger domain, C3HC4 (zinc finger)"/>
    <property type="match status" value="1"/>
</dbReference>
<dbReference type="PANTHER" id="PTHR45969">
    <property type="entry name" value="RING ZINC FINGER PROTEIN-RELATED"/>
    <property type="match status" value="1"/>
</dbReference>
<evidence type="ECO:0000313" key="7">
    <source>
        <dbReference type="Proteomes" id="UP001595075"/>
    </source>
</evidence>
<evidence type="ECO:0000256" key="1">
    <source>
        <dbReference type="ARBA" id="ARBA00022723"/>
    </source>
</evidence>
<name>A0ABR4CHS5_9HELO</name>
<keyword evidence="3" id="KW-0862">Zinc</keyword>
<reference evidence="6 7" key="1">
    <citation type="journal article" date="2024" name="Commun. Biol.">
        <title>Comparative genomic analysis of thermophilic fungi reveals convergent evolutionary adaptations and gene losses.</title>
        <authorList>
            <person name="Steindorff A.S."/>
            <person name="Aguilar-Pontes M.V."/>
            <person name="Robinson A.J."/>
            <person name="Andreopoulos B."/>
            <person name="LaButti K."/>
            <person name="Kuo A."/>
            <person name="Mondo S."/>
            <person name="Riley R."/>
            <person name="Otillar R."/>
            <person name="Haridas S."/>
            <person name="Lipzen A."/>
            <person name="Grimwood J."/>
            <person name="Schmutz J."/>
            <person name="Clum A."/>
            <person name="Reid I.D."/>
            <person name="Moisan M.C."/>
            <person name="Butler G."/>
            <person name="Nguyen T.T.M."/>
            <person name="Dewar K."/>
            <person name="Conant G."/>
            <person name="Drula E."/>
            <person name="Henrissat B."/>
            <person name="Hansel C."/>
            <person name="Singer S."/>
            <person name="Hutchinson M.I."/>
            <person name="de Vries R.P."/>
            <person name="Natvig D.O."/>
            <person name="Powell A.J."/>
            <person name="Tsang A."/>
            <person name="Grigoriev I.V."/>
        </authorList>
    </citation>
    <scope>NUCLEOTIDE SEQUENCE [LARGE SCALE GENOMIC DNA]</scope>
    <source>
        <strain evidence="6 7">CBS 494.80</strain>
    </source>
</reference>
<evidence type="ECO:0000256" key="2">
    <source>
        <dbReference type="ARBA" id="ARBA00022771"/>
    </source>
</evidence>
<accession>A0ABR4CHS5</accession>
<organism evidence="6 7">
    <name type="scientific">Oculimacula yallundae</name>
    <dbReference type="NCBI Taxonomy" id="86028"/>
    <lineage>
        <taxon>Eukaryota</taxon>
        <taxon>Fungi</taxon>
        <taxon>Dikarya</taxon>
        <taxon>Ascomycota</taxon>
        <taxon>Pezizomycotina</taxon>
        <taxon>Leotiomycetes</taxon>
        <taxon>Helotiales</taxon>
        <taxon>Ploettnerulaceae</taxon>
        <taxon>Oculimacula</taxon>
    </lineage>
</organism>
<dbReference type="InterPro" id="IPR013083">
    <property type="entry name" value="Znf_RING/FYVE/PHD"/>
</dbReference>
<dbReference type="SUPFAM" id="SSF57850">
    <property type="entry name" value="RING/U-box"/>
    <property type="match status" value="1"/>
</dbReference>
<evidence type="ECO:0000259" key="5">
    <source>
        <dbReference type="PROSITE" id="PS50089"/>
    </source>
</evidence>
<keyword evidence="2 4" id="KW-0863">Zinc-finger</keyword>